<name>A0A9J7HB28_CRIGR</name>
<dbReference type="PANTHER" id="PTHR14788:SF5">
    <property type="entry name" value="TRANSMEMBRANE PROTEIN 156"/>
    <property type="match status" value="1"/>
</dbReference>
<reference evidence="4" key="3">
    <citation type="submission" date="2025-08" db="UniProtKB">
        <authorList>
            <consortium name="RefSeq"/>
        </authorList>
    </citation>
    <scope>IDENTIFICATION</scope>
    <source>
        <strain evidence="4">17A/GY</strain>
        <tissue evidence="4">Liver</tissue>
    </source>
</reference>
<feature type="transmembrane region" description="Helical" evidence="2">
    <location>
        <begin position="397"/>
        <end position="419"/>
    </location>
</feature>
<dbReference type="InterPro" id="IPR029374">
    <property type="entry name" value="TMEM156"/>
</dbReference>
<sequence>MRKKLTFHDGGKRGGERAFVLRVEEEVALTARGQEGGPGSPWRGVAGGEAARGAGGRAQRRDARPRARPQPLPHRGAPRSSPPGPSHSSPSGDARPGVKLVPQPLRGRTGTRRSEWGVEHPLAGQSRSGRPAPQQQTPPTAGSPPSALRVLSPAPSRPGPKIGSFSSVTAGGSGGAEGGRIGTRKGAGPGLENWGAGYIILGGALARSGRAKQRTQELACREVCLLPNLTNLLPSFNFSSVAFLQPAEETQTVMGLFPNHSSFQSFSKICQGITSGFPMCSLCLVCESKGDVDLISQEQTPKGLITRGSMEVKANDFYSPCQHFNVTVALLVDPMKEYNTTCTPEYHPGKSTTVEEEPSRENSLNHTCGIVGNMSNCTHVFLHLAMDVKSVTCSVKITWYILVLLVFMLSIILIIHKILEDHRRMQRWQSHKYKSTSVLLRGSDSAELSALNTRVIPESTRGLPSVQVVEVLPPIPELEVTSAVHQQDQYTRLSLDNLDQRL</sequence>
<reference evidence="3" key="1">
    <citation type="journal article" date="2018" name="Biotechnol. Bioeng.">
        <title>A reference genome of the Chinese hamster based on a hybrid assembly strategy.</title>
        <authorList>
            <person name="Rupp O."/>
            <person name="MacDonald M.L."/>
            <person name="Li S."/>
            <person name="Dhiman H."/>
            <person name="Polson S."/>
            <person name="Griep S."/>
            <person name="Heffner K."/>
            <person name="Hernandez I."/>
            <person name="Brinkrolf K."/>
            <person name="Jadhav V."/>
            <person name="Samoudi M."/>
            <person name="Hao H."/>
            <person name="Kingham B."/>
            <person name="Goesmann A."/>
            <person name="Betenbaugh M.J."/>
            <person name="Lewis N.E."/>
            <person name="Borth N."/>
            <person name="Lee K.H."/>
        </authorList>
    </citation>
    <scope>NUCLEOTIDE SEQUENCE [LARGE SCALE GENOMIC DNA]</scope>
    <source>
        <strain evidence="3">17A/GY</strain>
    </source>
</reference>
<dbReference type="Pfam" id="PF15106">
    <property type="entry name" value="TMEM156"/>
    <property type="match status" value="1"/>
</dbReference>
<feature type="compositionally biased region" description="Low complexity" evidence="1">
    <location>
        <begin position="131"/>
        <end position="147"/>
    </location>
</feature>
<accession>A0A9J7HB28</accession>
<keyword evidence="2" id="KW-1133">Transmembrane helix</keyword>
<evidence type="ECO:0000313" key="3">
    <source>
        <dbReference type="Proteomes" id="UP001108280"/>
    </source>
</evidence>
<protein>
    <submittedName>
        <fullName evidence="4">Transmembrane protein 156 isoform X2</fullName>
    </submittedName>
</protein>
<dbReference type="RefSeq" id="XP_035308928.1">
    <property type="nucleotide sequence ID" value="XM_035453037.1"/>
</dbReference>
<keyword evidence="2" id="KW-0472">Membrane</keyword>
<dbReference type="OrthoDB" id="9422827at2759"/>
<dbReference type="Proteomes" id="UP001108280">
    <property type="component" value="Chromosome 1"/>
</dbReference>
<feature type="compositionally biased region" description="Gly residues" evidence="1">
    <location>
        <begin position="171"/>
        <end position="187"/>
    </location>
</feature>
<dbReference type="AlphaFoldDB" id="A0A9J7HB28"/>
<reference evidence="3" key="2">
    <citation type="journal article" date="2020" name="Biotechnol. Bioeng.">
        <title>Chromosome-scale scaffolds for the Chinese hamster reference genome assembly to facilitate the study of the CHO epigenome.</title>
        <authorList>
            <person name="Hilliard W."/>
            <person name="MacDonald M."/>
            <person name="Lee K.H."/>
        </authorList>
    </citation>
    <scope>NUCLEOTIDE SEQUENCE [LARGE SCALE GENOMIC DNA]</scope>
    <source>
        <strain evidence="3">17A/GY</strain>
    </source>
</reference>
<evidence type="ECO:0000256" key="1">
    <source>
        <dbReference type="SAM" id="MobiDB-lite"/>
    </source>
</evidence>
<dbReference type="KEGG" id="cge:100759688"/>
<keyword evidence="2 4" id="KW-0812">Transmembrane</keyword>
<evidence type="ECO:0000313" key="4">
    <source>
        <dbReference type="RefSeq" id="XP_035308928.1"/>
    </source>
</evidence>
<dbReference type="PANTHER" id="PTHR14788">
    <property type="entry name" value="TRANSMEMBRANE PROTEIN 156"/>
    <property type="match status" value="1"/>
</dbReference>
<organism evidence="3 4">
    <name type="scientific">Cricetulus griseus</name>
    <name type="common">Chinese hamster</name>
    <name type="synonym">Cricetulus barabensis griseus</name>
    <dbReference type="NCBI Taxonomy" id="10029"/>
    <lineage>
        <taxon>Eukaryota</taxon>
        <taxon>Metazoa</taxon>
        <taxon>Chordata</taxon>
        <taxon>Craniata</taxon>
        <taxon>Vertebrata</taxon>
        <taxon>Euteleostomi</taxon>
        <taxon>Mammalia</taxon>
        <taxon>Eutheria</taxon>
        <taxon>Euarchontoglires</taxon>
        <taxon>Glires</taxon>
        <taxon>Rodentia</taxon>
        <taxon>Myomorpha</taxon>
        <taxon>Muroidea</taxon>
        <taxon>Cricetidae</taxon>
        <taxon>Cricetinae</taxon>
        <taxon>Cricetulus</taxon>
    </lineage>
</organism>
<dbReference type="CTD" id="80008"/>
<evidence type="ECO:0000256" key="2">
    <source>
        <dbReference type="SAM" id="Phobius"/>
    </source>
</evidence>
<proteinExistence type="predicted"/>
<keyword evidence="3" id="KW-1185">Reference proteome</keyword>
<feature type="region of interest" description="Disordered" evidence="1">
    <location>
        <begin position="29"/>
        <end position="187"/>
    </location>
</feature>
<gene>
    <name evidence="4" type="primary">Tmem156</name>
</gene>
<dbReference type="GeneID" id="100759688"/>